<dbReference type="PROSITE" id="PS51755">
    <property type="entry name" value="OMPR_PHOB"/>
    <property type="match status" value="1"/>
</dbReference>
<reference evidence="10 11" key="1">
    <citation type="submission" date="2019-06" db="EMBL/GenBank/DDBJ databases">
        <title>Sequencing the genomes of 1000 actinobacteria strains.</title>
        <authorList>
            <person name="Klenk H.-P."/>
        </authorList>
    </citation>
    <scope>NUCLEOTIDE SEQUENCE [LARGE SCALE GENOMIC DNA]</scope>
    <source>
        <strain evidence="10 11">DSM 17305</strain>
    </source>
</reference>
<dbReference type="PROSITE" id="PS50110">
    <property type="entry name" value="RESPONSE_REGULATORY"/>
    <property type="match status" value="1"/>
</dbReference>
<gene>
    <name evidence="10" type="ORF">FB475_5872</name>
</gene>
<dbReference type="AlphaFoldDB" id="A0A542DSZ8"/>
<dbReference type="EMBL" id="VFMM01000003">
    <property type="protein sequence ID" value="TQJ06217.1"/>
    <property type="molecule type" value="Genomic_DNA"/>
</dbReference>
<evidence type="ECO:0000256" key="1">
    <source>
        <dbReference type="ARBA" id="ARBA00022553"/>
    </source>
</evidence>
<dbReference type="CDD" id="cd00156">
    <property type="entry name" value="REC"/>
    <property type="match status" value="1"/>
</dbReference>
<keyword evidence="1 6" id="KW-0597">Phosphoprotein</keyword>
<evidence type="ECO:0000313" key="11">
    <source>
        <dbReference type="Proteomes" id="UP000316298"/>
    </source>
</evidence>
<dbReference type="CDD" id="cd00383">
    <property type="entry name" value="trans_reg_C"/>
    <property type="match status" value="1"/>
</dbReference>
<evidence type="ECO:0000256" key="3">
    <source>
        <dbReference type="ARBA" id="ARBA00023015"/>
    </source>
</evidence>
<dbReference type="GO" id="GO:0005829">
    <property type="term" value="C:cytosol"/>
    <property type="evidence" value="ECO:0007669"/>
    <property type="project" value="TreeGrafter"/>
</dbReference>
<dbReference type="PANTHER" id="PTHR48111:SF1">
    <property type="entry name" value="TWO-COMPONENT RESPONSE REGULATOR ORR33"/>
    <property type="match status" value="1"/>
</dbReference>
<keyword evidence="4 7" id="KW-0238">DNA-binding</keyword>
<dbReference type="GO" id="GO:0000156">
    <property type="term" value="F:phosphorelay response regulator activity"/>
    <property type="evidence" value="ECO:0007669"/>
    <property type="project" value="TreeGrafter"/>
</dbReference>
<keyword evidence="3" id="KW-0805">Transcription regulation</keyword>
<dbReference type="GO" id="GO:0000976">
    <property type="term" value="F:transcription cis-regulatory region binding"/>
    <property type="evidence" value="ECO:0007669"/>
    <property type="project" value="TreeGrafter"/>
</dbReference>
<feature type="modified residue" description="4-aspartylphosphate" evidence="6">
    <location>
        <position position="76"/>
    </location>
</feature>
<dbReference type="InterPro" id="IPR039420">
    <property type="entry name" value="WalR-like"/>
</dbReference>
<dbReference type="InterPro" id="IPR001789">
    <property type="entry name" value="Sig_transdc_resp-reg_receiver"/>
</dbReference>
<dbReference type="Pfam" id="PF00486">
    <property type="entry name" value="Trans_reg_C"/>
    <property type="match status" value="1"/>
</dbReference>
<dbReference type="Gene3D" id="1.10.10.10">
    <property type="entry name" value="Winged helix-like DNA-binding domain superfamily/Winged helix DNA-binding domain"/>
    <property type="match status" value="1"/>
</dbReference>
<name>A0A542DSZ8_9ACTN</name>
<sequence>MSLGLGEGLTTAGTRHSAPSWGGNMATVLVIDDEPEVVRFVRRGLEAEGYQVWTATDGGDGLRLALTKRPNLMVVDLRMPEVDGEAVIAAVLVSSPDTRILVLSAVADAEARVRCLEQGVDILPKPFTIRELLARVRFGLRGSGGKTSEELVLRVGRIVLDIRTRKLRVDGSEAALSEREFLLMQHLMRKPDRVCSRSELLSAVWGYDFDPATNIVDVYVRRLRGKTTRDVIQTVRNVGYQLQSA</sequence>
<dbReference type="GO" id="GO:0006355">
    <property type="term" value="P:regulation of DNA-templated transcription"/>
    <property type="evidence" value="ECO:0007669"/>
    <property type="project" value="InterPro"/>
</dbReference>
<dbReference type="GO" id="GO:0032993">
    <property type="term" value="C:protein-DNA complex"/>
    <property type="evidence" value="ECO:0007669"/>
    <property type="project" value="TreeGrafter"/>
</dbReference>
<keyword evidence="5" id="KW-0804">Transcription</keyword>
<protein>
    <submittedName>
        <fullName evidence="10">Winged helix family two component transcriptional regulator</fullName>
    </submittedName>
</protein>
<feature type="domain" description="OmpR/PhoB-type" evidence="9">
    <location>
        <begin position="150"/>
        <end position="244"/>
    </location>
</feature>
<comment type="caution">
    <text evidence="10">The sequence shown here is derived from an EMBL/GenBank/DDBJ whole genome shotgun (WGS) entry which is preliminary data.</text>
</comment>
<dbReference type="SUPFAM" id="SSF52172">
    <property type="entry name" value="CheY-like"/>
    <property type="match status" value="1"/>
</dbReference>
<dbReference type="SMART" id="SM00862">
    <property type="entry name" value="Trans_reg_C"/>
    <property type="match status" value="1"/>
</dbReference>
<evidence type="ECO:0000256" key="5">
    <source>
        <dbReference type="ARBA" id="ARBA00023163"/>
    </source>
</evidence>
<evidence type="ECO:0000256" key="7">
    <source>
        <dbReference type="PROSITE-ProRule" id="PRU01091"/>
    </source>
</evidence>
<dbReference type="PANTHER" id="PTHR48111">
    <property type="entry name" value="REGULATOR OF RPOS"/>
    <property type="match status" value="1"/>
</dbReference>
<dbReference type="InterPro" id="IPR001867">
    <property type="entry name" value="OmpR/PhoB-type_DNA-bd"/>
</dbReference>
<dbReference type="Proteomes" id="UP000316298">
    <property type="component" value="Unassembled WGS sequence"/>
</dbReference>
<dbReference type="Gene3D" id="3.40.50.2300">
    <property type="match status" value="1"/>
</dbReference>
<evidence type="ECO:0000256" key="4">
    <source>
        <dbReference type="ARBA" id="ARBA00023125"/>
    </source>
</evidence>
<proteinExistence type="predicted"/>
<evidence type="ECO:0000256" key="2">
    <source>
        <dbReference type="ARBA" id="ARBA00023012"/>
    </source>
</evidence>
<dbReference type="InterPro" id="IPR036388">
    <property type="entry name" value="WH-like_DNA-bd_sf"/>
</dbReference>
<keyword evidence="2" id="KW-0902">Two-component regulatory system</keyword>
<dbReference type="SMART" id="SM00448">
    <property type="entry name" value="REC"/>
    <property type="match status" value="1"/>
</dbReference>
<dbReference type="InterPro" id="IPR011006">
    <property type="entry name" value="CheY-like_superfamily"/>
</dbReference>
<feature type="DNA-binding region" description="OmpR/PhoB-type" evidence="7">
    <location>
        <begin position="150"/>
        <end position="244"/>
    </location>
</feature>
<evidence type="ECO:0000256" key="6">
    <source>
        <dbReference type="PROSITE-ProRule" id="PRU00169"/>
    </source>
</evidence>
<dbReference type="Pfam" id="PF00072">
    <property type="entry name" value="Response_reg"/>
    <property type="match status" value="1"/>
</dbReference>
<feature type="domain" description="Response regulatory" evidence="8">
    <location>
        <begin position="27"/>
        <end position="140"/>
    </location>
</feature>
<organism evidence="10 11">
    <name type="scientific">Kribbella jejuensis</name>
    <dbReference type="NCBI Taxonomy" id="236068"/>
    <lineage>
        <taxon>Bacteria</taxon>
        <taxon>Bacillati</taxon>
        <taxon>Actinomycetota</taxon>
        <taxon>Actinomycetes</taxon>
        <taxon>Propionibacteriales</taxon>
        <taxon>Kribbellaceae</taxon>
        <taxon>Kribbella</taxon>
    </lineage>
</organism>
<evidence type="ECO:0000259" key="9">
    <source>
        <dbReference type="PROSITE" id="PS51755"/>
    </source>
</evidence>
<dbReference type="OrthoDB" id="9812490at2"/>
<evidence type="ECO:0000313" key="10">
    <source>
        <dbReference type="EMBL" id="TQJ06217.1"/>
    </source>
</evidence>
<accession>A0A542DSZ8</accession>
<evidence type="ECO:0000259" key="8">
    <source>
        <dbReference type="PROSITE" id="PS50110"/>
    </source>
</evidence>
<keyword evidence="11" id="KW-1185">Reference proteome</keyword>